<dbReference type="EMBL" id="JBDFQZ010000001">
    <property type="protein sequence ID" value="KAK9756826.1"/>
    <property type="molecule type" value="Genomic_DNA"/>
</dbReference>
<dbReference type="InterPro" id="IPR053234">
    <property type="entry name" value="RPM1_Interactor"/>
</dbReference>
<organism evidence="1 2">
    <name type="scientific">Saponaria officinalis</name>
    <name type="common">Common soapwort</name>
    <name type="synonym">Lychnis saponaria</name>
    <dbReference type="NCBI Taxonomy" id="3572"/>
    <lineage>
        <taxon>Eukaryota</taxon>
        <taxon>Viridiplantae</taxon>
        <taxon>Streptophyta</taxon>
        <taxon>Embryophyta</taxon>
        <taxon>Tracheophyta</taxon>
        <taxon>Spermatophyta</taxon>
        <taxon>Magnoliopsida</taxon>
        <taxon>eudicotyledons</taxon>
        <taxon>Gunneridae</taxon>
        <taxon>Pentapetalae</taxon>
        <taxon>Caryophyllales</taxon>
        <taxon>Caryophyllaceae</taxon>
        <taxon>Caryophylleae</taxon>
        <taxon>Saponaria</taxon>
    </lineage>
</organism>
<reference evidence="1" key="1">
    <citation type="submission" date="2024-03" db="EMBL/GenBank/DDBJ databases">
        <title>WGS assembly of Saponaria officinalis var. Norfolk2.</title>
        <authorList>
            <person name="Jenkins J."/>
            <person name="Shu S."/>
            <person name="Grimwood J."/>
            <person name="Barry K."/>
            <person name="Goodstein D."/>
            <person name="Schmutz J."/>
            <person name="Leebens-Mack J."/>
            <person name="Osbourn A."/>
        </authorList>
    </citation>
    <scope>NUCLEOTIDE SEQUENCE [LARGE SCALE GENOMIC DNA]</scope>
    <source>
        <strain evidence="1">JIC</strain>
    </source>
</reference>
<keyword evidence="2" id="KW-1185">Reference proteome</keyword>
<evidence type="ECO:0000313" key="2">
    <source>
        <dbReference type="Proteomes" id="UP001443914"/>
    </source>
</evidence>
<evidence type="ECO:0000313" key="1">
    <source>
        <dbReference type="EMBL" id="KAK9756826.1"/>
    </source>
</evidence>
<dbReference type="PANTHER" id="PTHR33443">
    <property type="entry name" value="ZGC:112980"/>
    <property type="match status" value="1"/>
</dbReference>
<name>A0AAW1N7A6_SAPOF</name>
<gene>
    <name evidence="1" type="ORF">RND81_01G123400</name>
</gene>
<proteinExistence type="predicted"/>
<dbReference type="PANTHER" id="PTHR33443:SF30">
    <property type="entry name" value="SARCOSINE DEHYDROGENASE-2C PROTEIN"/>
    <property type="match status" value="1"/>
</dbReference>
<protein>
    <submittedName>
        <fullName evidence="1">Uncharacterized protein</fullName>
    </submittedName>
</protein>
<sequence length="590" mass="64666">MDPQTLIFDLSSDEEFGFDNSATTEDFDWISKLLEDVTNLPAGEIACQNSNLDLIDRKSVESNKISNDVNVNVNVNVDVDDDDDVVVVGEVIVKPKRAKRSFPLVNNCGVDAHDDDDDDDDCVVLECDPDKPPPSKTADDEVKLCDDDTSDDLVVVSEKGQVACRDFPHPRHLCANFPFSSTSHESRCNLCHCYICDSLAPCAYWGSGALTTDHCHATDKAVYWQTERRKFRLLKNPSLPTPKPAVSVAQFPQHPQASLRPCLISRNGGPTPFGVPNIVRLSNSHRPGVAVARNGYQPHLVSRQLTRASNTDTRRSNQVAQMAPRMTLSRPIFKRHGFTVRAGVPNRAAHYSPDSVSVAFSHPQQLAASRPIDNSSANLQVPTPRLVINPISRQSNTRTIPLHMPGYVLPTRHTQPTRFPGCGPPVAVVSDGRYTNSSMHHAQSISSTLMPCNTSSALNRPQSSQQHFVETQSISAPNFVCPTSDLLSNITQMSHQAPGFTQECSANLNAPTCIVQNPQVEVEVATDGSVPSMEKDSQTNLEIDIDSWLDDNGGEASFFDMSSQPSQTVPIDPGILFFDFETSWQGLAHS</sequence>
<dbReference type="Proteomes" id="UP001443914">
    <property type="component" value="Unassembled WGS sequence"/>
</dbReference>
<dbReference type="AlphaFoldDB" id="A0AAW1N7A6"/>
<accession>A0AAW1N7A6</accession>
<comment type="caution">
    <text evidence="1">The sequence shown here is derived from an EMBL/GenBank/DDBJ whole genome shotgun (WGS) entry which is preliminary data.</text>
</comment>